<dbReference type="AlphaFoldDB" id="A0A3D9Z5D4"/>
<evidence type="ECO:0000259" key="3">
    <source>
        <dbReference type="Pfam" id="PF00144"/>
    </source>
</evidence>
<dbReference type="PANTHER" id="PTHR46825">
    <property type="entry name" value="D-ALANYL-D-ALANINE-CARBOXYPEPTIDASE/ENDOPEPTIDASE AMPH"/>
    <property type="match status" value="1"/>
</dbReference>
<evidence type="ECO:0000313" key="4">
    <source>
        <dbReference type="EMBL" id="REF86379.1"/>
    </source>
</evidence>
<evidence type="ECO:0000256" key="1">
    <source>
        <dbReference type="ARBA" id="ARBA00004370"/>
    </source>
</evidence>
<dbReference type="InterPro" id="IPR012338">
    <property type="entry name" value="Beta-lactam/transpept-like"/>
</dbReference>
<dbReference type="InterPro" id="IPR050491">
    <property type="entry name" value="AmpC-like"/>
</dbReference>
<name>A0A3D9Z5D4_9HYPH</name>
<dbReference type="OrthoDB" id="9808046at2"/>
<gene>
    <name evidence="4" type="ORF">DES32_2431</name>
</gene>
<keyword evidence="5" id="KW-1185">Reference proteome</keyword>
<keyword evidence="2" id="KW-0472">Membrane</keyword>
<evidence type="ECO:0000256" key="2">
    <source>
        <dbReference type="ARBA" id="ARBA00023136"/>
    </source>
</evidence>
<sequence>MTTGFTTTHFAPYAEAAARIVAPFVAADLFAGCILVAEKGVPLLRQGFGLADREWNIAHRPSGKFRLGSLTKQFTATAILQLAERGHLALDDRVARHFPEAPASWADVTLFHLLTHTSGIPSYTSLPHFFAQEARRDRTPREIIALTENMPLDFPPGSAFKYNNGAYVILGHIIELLTGQSYETYLRENILDPLGLNDTGYEHVAAILPEHVRGYRFKTGKIENAGFLAMSVPHAAGAIYSTLDDLLAWQRALVAAKPFSPASAALMFKDHGHGYGLGWGIQTQFGRRQFVHAGGINGFSIVVSLYPDDDLFIAVLANIQAAPVQKIASDLAALYFDVGVEKPALVLDAALLADYVGSYRLASGRVLRITQDGPRLFAETGDHARQELRAVDDQTFVGCLIDWELRFAADGVEQAASVVFIRDGAESRGMRED</sequence>
<dbReference type="Proteomes" id="UP000256900">
    <property type="component" value="Unassembled WGS sequence"/>
</dbReference>
<organism evidence="4 5">
    <name type="scientific">Methylovirgula ligni</name>
    <dbReference type="NCBI Taxonomy" id="569860"/>
    <lineage>
        <taxon>Bacteria</taxon>
        <taxon>Pseudomonadati</taxon>
        <taxon>Pseudomonadota</taxon>
        <taxon>Alphaproteobacteria</taxon>
        <taxon>Hyphomicrobiales</taxon>
        <taxon>Beijerinckiaceae</taxon>
        <taxon>Methylovirgula</taxon>
    </lineage>
</organism>
<dbReference type="EMBL" id="QUMO01000003">
    <property type="protein sequence ID" value="REF86379.1"/>
    <property type="molecule type" value="Genomic_DNA"/>
</dbReference>
<proteinExistence type="predicted"/>
<dbReference type="SUPFAM" id="SSF56601">
    <property type="entry name" value="beta-lactamase/transpeptidase-like"/>
    <property type="match status" value="1"/>
</dbReference>
<comment type="caution">
    <text evidence="4">The sequence shown here is derived from an EMBL/GenBank/DDBJ whole genome shotgun (WGS) entry which is preliminary data.</text>
</comment>
<dbReference type="GO" id="GO:0016020">
    <property type="term" value="C:membrane"/>
    <property type="evidence" value="ECO:0007669"/>
    <property type="project" value="UniProtKB-SubCell"/>
</dbReference>
<dbReference type="RefSeq" id="WP_115836926.1">
    <property type="nucleotide sequence ID" value="NZ_CP025086.1"/>
</dbReference>
<reference evidence="4 5" key="1">
    <citation type="submission" date="2018-08" db="EMBL/GenBank/DDBJ databases">
        <title>Genomic Encyclopedia of Type Strains, Phase IV (KMG-IV): sequencing the most valuable type-strain genomes for metagenomic binning, comparative biology and taxonomic classification.</title>
        <authorList>
            <person name="Goeker M."/>
        </authorList>
    </citation>
    <scope>NUCLEOTIDE SEQUENCE [LARGE SCALE GENOMIC DNA]</scope>
    <source>
        <strain evidence="4 5">BW863</strain>
    </source>
</reference>
<dbReference type="InterPro" id="IPR001466">
    <property type="entry name" value="Beta-lactam-related"/>
</dbReference>
<evidence type="ECO:0000313" key="5">
    <source>
        <dbReference type="Proteomes" id="UP000256900"/>
    </source>
</evidence>
<comment type="subcellular location">
    <subcellularLocation>
        <location evidence="1">Membrane</location>
    </subcellularLocation>
</comment>
<feature type="domain" description="Beta-lactamase-related" evidence="3">
    <location>
        <begin position="19"/>
        <end position="323"/>
    </location>
</feature>
<dbReference type="PANTHER" id="PTHR46825:SF11">
    <property type="entry name" value="PENICILLIN-BINDING PROTEIN 4"/>
    <property type="match status" value="1"/>
</dbReference>
<accession>A0A3D9Z5D4</accession>
<protein>
    <submittedName>
        <fullName evidence="4">CubicO group peptidase (Beta-lactamase class C family)</fullName>
    </submittedName>
</protein>
<dbReference type="Pfam" id="PF00144">
    <property type="entry name" value="Beta-lactamase"/>
    <property type="match status" value="1"/>
</dbReference>
<dbReference type="Gene3D" id="3.40.710.10">
    <property type="entry name" value="DD-peptidase/beta-lactamase superfamily"/>
    <property type="match status" value="1"/>
</dbReference>